<proteinExistence type="predicted"/>
<feature type="coiled-coil region" evidence="1">
    <location>
        <begin position="269"/>
        <end position="296"/>
    </location>
</feature>
<feature type="compositionally biased region" description="Basic and acidic residues" evidence="2">
    <location>
        <begin position="366"/>
        <end position="381"/>
    </location>
</feature>
<gene>
    <name evidence="3" type="ORF">G7Z17_g5300</name>
</gene>
<keyword evidence="4" id="KW-1185">Reference proteome</keyword>
<dbReference type="Proteomes" id="UP000722485">
    <property type="component" value="Unassembled WGS sequence"/>
</dbReference>
<evidence type="ECO:0000313" key="3">
    <source>
        <dbReference type="EMBL" id="KAF7551028.1"/>
    </source>
</evidence>
<dbReference type="AlphaFoldDB" id="A0A9P5H971"/>
<dbReference type="EMBL" id="JAANBB010000086">
    <property type="protein sequence ID" value="KAF7551028.1"/>
    <property type="molecule type" value="Genomic_DNA"/>
</dbReference>
<protein>
    <submittedName>
        <fullName evidence="3">Uncharacterized protein</fullName>
    </submittedName>
</protein>
<dbReference type="OrthoDB" id="3925971at2759"/>
<keyword evidence="1" id="KW-0175">Coiled coil</keyword>
<name>A0A9P5H971_9HYPO</name>
<feature type="region of interest" description="Disordered" evidence="2">
    <location>
        <begin position="344"/>
        <end position="390"/>
    </location>
</feature>
<feature type="compositionally biased region" description="Basic and acidic residues" evidence="2">
    <location>
        <begin position="344"/>
        <end position="359"/>
    </location>
</feature>
<accession>A0A9P5H971</accession>
<evidence type="ECO:0000256" key="2">
    <source>
        <dbReference type="SAM" id="MobiDB-lite"/>
    </source>
</evidence>
<evidence type="ECO:0000313" key="4">
    <source>
        <dbReference type="Proteomes" id="UP000722485"/>
    </source>
</evidence>
<reference evidence="3" key="1">
    <citation type="submission" date="2020-03" db="EMBL/GenBank/DDBJ databases">
        <title>Draft Genome Sequence of Cylindrodendrum hubeiense.</title>
        <authorList>
            <person name="Buettner E."/>
            <person name="Kellner H."/>
        </authorList>
    </citation>
    <scope>NUCLEOTIDE SEQUENCE</scope>
    <source>
        <strain evidence="3">IHI 201604</strain>
    </source>
</reference>
<sequence length="408" mass="46352">MRRSMFIAAENSRHRVAMIALYRALIKSGNKIALPQNLQPSGPVHPIVHLIRKRVRKNKTYTSLRLIYAAMAAGYKFLTMFTKAQNPKSSEYAMIVNHLRKRADEAALSRSKLPPRKQHKRWEKNNPPLLIKISDPTEPPEYISTVRPRPKSDFNGERKVPVFTATTEGLPFLRTRKPQPRILSKIIGKKQRVLRKRIYSIVDINEEHMPAAEQEDNWDRLVRKELRAAGLEEEGPPEGPFGTYQRSQVLSRLWYMAQLDTTWNDWIARGRALGQIAEQERTLAEEEKRIADGTQEVAAAAQVVEETTDPVTAKMLENKRDATPSPIPVADPFLAPRWQAIVERNENKLLPRNGPDPRAKTGRGGDTARHGKDNAQTKDRNQTLPSDDFDIDSALDAFGTLALKRKVS</sequence>
<comment type="caution">
    <text evidence="3">The sequence shown here is derived from an EMBL/GenBank/DDBJ whole genome shotgun (WGS) entry which is preliminary data.</text>
</comment>
<evidence type="ECO:0000256" key="1">
    <source>
        <dbReference type="SAM" id="Coils"/>
    </source>
</evidence>
<organism evidence="3 4">
    <name type="scientific">Cylindrodendrum hubeiense</name>
    <dbReference type="NCBI Taxonomy" id="595255"/>
    <lineage>
        <taxon>Eukaryota</taxon>
        <taxon>Fungi</taxon>
        <taxon>Dikarya</taxon>
        <taxon>Ascomycota</taxon>
        <taxon>Pezizomycotina</taxon>
        <taxon>Sordariomycetes</taxon>
        <taxon>Hypocreomycetidae</taxon>
        <taxon>Hypocreales</taxon>
        <taxon>Nectriaceae</taxon>
        <taxon>Cylindrodendrum</taxon>
    </lineage>
</organism>